<dbReference type="Proteomes" id="UP000658642">
    <property type="component" value="Unassembled WGS sequence"/>
</dbReference>
<feature type="non-terminal residue" evidence="2">
    <location>
        <position position="1"/>
    </location>
</feature>
<evidence type="ECO:0000259" key="1">
    <source>
        <dbReference type="Pfam" id="PF07654"/>
    </source>
</evidence>
<dbReference type="PANTHER" id="PTHR19944:SF99">
    <property type="entry name" value="HLA CLASS II HISTOCOMPATIBILITY ANTIGEN, DRB1 BETA CHAIN"/>
    <property type="match status" value="1"/>
</dbReference>
<dbReference type="Pfam" id="PF07654">
    <property type="entry name" value="C1-set"/>
    <property type="match status" value="1"/>
</dbReference>
<dbReference type="InterPro" id="IPR036179">
    <property type="entry name" value="Ig-like_dom_sf"/>
</dbReference>
<evidence type="ECO:0000313" key="2">
    <source>
        <dbReference type="EMBL" id="NXY14184.1"/>
    </source>
</evidence>
<dbReference type="InterPro" id="IPR013783">
    <property type="entry name" value="Ig-like_fold"/>
</dbReference>
<accession>A0A852NEH0</accession>
<feature type="non-terminal residue" evidence="2">
    <location>
        <position position="100"/>
    </location>
</feature>
<dbReference type="Gene3D" id="2.60.40.10">
    <property type="entry name" value="Immunoglobulins"/>
    <property type="match status" value="1"/>
</dbReference>
<dbReference type="OrthoDB" id="9940220at2759"/>
<dbReference type="InterPro" id="IPR003597">
    <property type="entry name" value="Ig_C1-set"/>
</dbReference>
<dbReference type="EMBL" id="WBMZ01001797">
    <property type="protein sequence ID" value="NXY14184.1"/>
    <property type="molecule type" value="Genomic_DNA"/>
</dbReference>
<dbReference type="AlphaFoldDB" id="A0A852NEH0"/>
<feature type="domain" description="Immunoglobulin C1-set" evidence="1">
    <location>
        <begin position="23"/>
        <end position="87"/>
    </location>
</feature>
<dbReference type="PANTHER" id="PTHR19944">
    <property type="entry name" value="MHC CLASS II-RELATED"/>
    <property type="match status" value="1"/>
</dbReference>
<reference evidence="2" key="1">
    <citation type="submission" date="2020-02" db="EMBL/GenBank/DDBJ databases">
        <title>Bird 10,000 Genomes (B10K) Project - Family phase.</title>
        <authorList>
            <person name="Zhang G."/>
        </authorList>
    </citation>
    <scope>NUCLEOTIDE SEQUENCE</scope>
    <source>
        <strain evidence="2">B10K-DU-029-61</strain>
        <tissue evidence="2">Blood</tissue>
    </source>
</reference>
<dbReference type="InterPro" id="IPR050160">
    <property type="entry name" value="MHC/Immunoglobulin"/>
</dbReference>
<keyword evidence="3" id="KW-1185">Reference proteome</keyword>
<sequence length="100" mass="10618">SLRSLPGPPGVSIALVPASSQPGPGRVLCSVMEFYPAQVHGRGFQGGRELTGPVVAADVVPNGDWTYQRLVLLETPPVRGVPSTCQVGPVSREHPLSRHW</sequence>
<dbReference type="SUPFAM" id="SSF48726">
    <property type="entry name" value="Immunoglobulin"/>
    <property type="match status" value="1"/>
</dbReference>
<name>A0A852NEH0_9PASS</name>
<comment type="caution">
    <text evidence="2">The sequence shown here is derived from an EMBL/GenBank/DDBJ whole genome shotgun (WGS) entry which is preliminary data.</text>
</comment>
<evidence type="ECO:0000313" key="3">
    <source>
        <dbReference type="Proteomes" id="UP000658642"/>
    </source>
</evidence>
<protein>
    <submittedName>
        <fullName evidence="2">HB2A protein</fullName>
    </submittedName>
</protein>
<organism evidence="2 3">
    <name type="scientific">Atrichornis clamosus</name>
    <dbReference type="NCBI Taxonomy" id="449594"/>
    <lineage>
        <taxon>Eukaryota</taxon>
        <taxon>Metazoa</taxon>
        <taxon>Chordata</taxon>
        <taxon>Craniata</taxon>
        <taxon>Vertebrata</taxon>
        <taxon>Euteleostomi</taxon>
        <taxon>Archelosauria</taxon>
        <taxon>Archosauria</taxon>
        <taxon>Dinosauria</taxon>
        <taxon>Saurischia</taxon>
        <taxon>Theropoda</taxon>
        <taxon>Coelurosauria</taxon>
        <taxon>Aves</taxon>
        <taxon>Neognathae</taxon>
        <taxon>Neoaves</taxon>
        <taxon>Telluraves</taxon>
        <taxon>Australaves</taxon>
        <taxon>Passeriformes</taxon>
        <taxon>Menuridae</taxon>
        <taxon>Atrichornis</taxon>
    </lineage>
</organism>
<gene>
    <name evidence="2" type="primary">Rt1b_1</name>
    <name evidence="2" type="ORF">ATRCLA_R01566</name>
</gene>
<proteinExistence type="predicted"/>